<dbReference type="OrthoDB" id="122515at2"/>
<dbReference type="EMBL" id="AP012204">
    <property type="protein sequence ID" value="BAK35436.1"/>
    <property type="molecule type" value="Genomic_DNA"/>
</dbReference>
<evidence type="ECO:0000256" key="2">
    <source>
        <dbReference type="PROSITE-ProRule" id="PRU01213"/>
    </source>
</evidence>
<keyword evidence="1 2" id="KW-0500">Molybdenum</keyword>
<feature type="domain" description="Mop" evidence="3">
    <location>
        <begin position="2"/>
        <end position="68"/>
    </location>
</feature>
<reference evidence="4 5" key="1">
    <citation type="submission" date="2011-05" db="EMBL/GenBank/DDBJ databases">
        <title>Whole genome sequence of Microlunatus phosphovorus NM-1.</title>
        <authorList>
            <person name="Hosoyama A."/>
            <person name="Sasaki K."/>
            <person name="Harada T."/>
            <person name="Igarashi R."/>
            <person name="Kawakoshi A."/>
            <person name="Sasagawa M."/>
            <person name="Fukada J."/>
            <person name="Nakamura S."/>
            <person name="Katano Y."/>
            <person name="Hanada S."/>
            <person name="Kamagata Y."/>
            <person name="Nakamura N."/>
            <person name="Yamazaki S."/>
            <person name="Fujita N."/>
        </authorList>
    </citation>
    <scope>NUCLEOTIDE SEQUENCE [LARGE SCALE GENOMIC DNA]</scope>
    <source>
        <strain evidence="5">ATCC 700054 / DSM 10555 / JCM 9379 / NBRC 101784 / NCIMB 13414 / VKM Ac-1990 / NM-1</strain>
    </source>
</reference>
<dbReference type="HOGENOM" id="CLU_118993_1_2_11"/>
<accession>F5XFM9</accession>
<gene>
    <name evidence="4" type="ordered locus">MLP_24220</name>
</gene>
<evidence type="ECO:0000256" key="1">
    <source>
        <dbReference type="ARBA" id="ARBA00022505"/>
    </source>
</evidence>
<dbReference type="SUPFAM" id="SSF50331">
    <property type="entry name" value="MOP-like"/>
    <property type="match status" value="1"/>
</dbReference>
<dbReference type="eggNOG" id="COG3585">
    <property type="taxonomic scope" value="Bacteria"/>
</dbReference>
<dbReference type="InterPro" id="IPR005116">
    <property type="entry name" value="Transp-assoc_OB_typ1"/>
</dbReference>
<name>F5XFM9_MICPN</name>
<dbReference type="Gene3D" id="2.40.50.100">
    <property type="match status" value="1"/>
</dbReference>
<dbReference type="STRING" id="1032480.MLP_24220"/>
<dbReference type="RefSeq" id="WP_013863306.1">
    <property type="nucleotide sequence ID" value="NC_015635.1"/>
</dbReference>
<dbReference type="InterPro" id="IPR004606">
    <property type="entry name" value="Mop_domain"/>
</dbReference>
<dbReference type="GO" id="GO:0015689">
    <property type="term" value="P:molybdate ion transport"/>
    <property type="evidence" value="ECO:0007669"/>
    <property type="project" value="InterPro"/>
</dbReference>
<dbReference type="Pfam" id="PF03459">
    <property type="entry name" value="TOBE"/>
    <property type="match status" value="1"/>
</dbReference>
<dbReference type="AlphaFoldDB" id="F5XFM9"/>
<proteinExistence type="predicted"/>
<dbReference type="Proteomes" id="UP000007947">
    <property type="component" value="Chromosome"/>
</dbReference>
<keyword evidence="5" id="KW-1185">Reference proteome</keyword>
<sequence length="69" mass="7164">MRLSTRNQLKGTVAEVEVGAVMTIVKVDIGGGQTVTAAITRDGAEELDLQVGQPVVALVKATEVMLGVE</sequence>
<protein>
    <submittedName>
        <fullName evidence="4">Molybdenum-pterin binding protein</fullName>
    </submittedName>
</protein>
<dbReference type="PROSITE" id="PS51866">
    <property type="entry name" value="MOP"/>
    <property type="match status" value="1"/>
</dbReference>
<dbReference type="InterPro" id="IPR008995">
    <property type="entry name" value="Mo/tungstate-bd_C_term_dom"/>
</dbReference>
<evidence type="ECO:0000313" key="5">
    <source>
        <dbReference type="Proteomes" id="UP000007947"/>
    </source>
</evidence>
<evidence type="ECO:0000259" key="3">
    <source>
        <dbReference type="PROSITE" id="PS51866"/>
    </source>
</evidence>
<dbReference type="KEGG" id="mph:MLP_24220"/>
<dbReference type="NCBIfam" id="TIGR00638">
    <property type="entry name" value="Mop"/>
    <property type="match status" value="1"/>
</dbReference>
<organism evidence="4 5">
    <name type="scientific">Microlunatus phosphovorus (strain ATCC 700054 / DSM 10555 / JCM 9379 / NBRC 101784 / NCIMB 13414 / VKM Ac-1990 / NM-1)</name>
    <dbReference type="NCBI Taxonomy" id="1032480"/>
    <lineage>
        <taxon>Bacteria</taxon>
        <taxon>Bacillati</taxon>
        <taxon>Actinomycetota</taxon>
        <taxon>Actinomycetes</taxon>
        <taxon>Propionibacteriales</taxon>
        <taxon>Propionibacteriaceae</taxon>
        <taxon>Microlunatus</taxon>
    </lineage>
</organism>
<evidence type="ECO:0000313" key="4">
    <source>
        <dbReference type="EMBL" id="BAK35436.1"/>
    </source>
</evidence>